<reference evidence="5" key="1">
    <citation type="journal article" date="2019" name="Int. J. Syst. Evol. Microbiol.">
        <title>The Global Catalogue of Microorganisms (GCM) 10K type strain sequencing project: providing services to taxonomists for standard genome sequencing and annotation.</title>
        <authorList>
            <consortium name="The Broad Institute Genomics Platform"/>
            <consortium name="The Broad Institute Genome Sequencing Center for Infectious Disease"/>
            <person name="Wu L."/>
            <person name="Ma J."/>
        </authorList>
    </citation>
    <scope>NUCLEOTIDE SEQUENCE [LARGE SCALE GENOMIC DNA]</scope>
    <source>
        <strain evidence="5">KCTC 33575</strain>
    </source>
</reference>
<feature type="signal peptide" evidence="2">
    <location>
        <begin position="1"/>
        <end position="22"/>
    </location>
</feature>
<feature type="domain" description="YtkA-like" evidence="3">
    <location>
        <begin position="41"/>
        <end position="122"/>
    </location>
</feature>
<protein>
    <submittedName>
        <fullName evidence="4">FixH family protein</fullName>
    </submittedName>
</protein>
<keyword evidence="5" id="KW-1185">Reference proteome</keyword>
<sequence>MNKKIVLTALFSVLLLSACSNSEDTHEGHGESNHDAPSEDEVRSLDVELSVPLETVSKGETVELTAHVTSNDENVEDADHVMFEVLSGEDSLDMIEAEHSADGLYTIEYTFESEGEFRVISHVDAFQLHTMPEENVVVE</sequence>
<dbReference type="Pfam" id="PF13115">
    <property type="entry name" value="YtkA"/>
    <property type="match status" value="1"/>
</dbReference>
<feature type="chain" id="PRO_5047345132" evidence="2">
    <location>
        <begin position="23"/>
        <end position="139"/>
    </location>
</feature>
<gene>
    <name evidence="4" type="ORF">ACFSX4_07305</name>
</gene>
<evidence type="ECO:0000313" key="5">
    <source>
        <dbReference type="Proteomes" id="UP001597519"/>
    </source>
</evidence>
<evidence type="ECO:0000313" key="4">
    <source>
        <dbReference type="EMBL" id="MFD2830276.1"/>
    </source>
</evidence>
<dbReference type="EMBL" id="JBHUOQ010000001">
    <property type="protein sequence ID" value="MFD2830276.1"/>
    <property type="molecule type" value="Genomic_DNA"/>
</dbReference>
<accession>A0ABW5WY91</accession>
<feature type="region of interest" description="Disordered" evidence="1">
    <location>
        <begin position="22"/>
        <end position="44"/>
    </location>
</feature>
<evidence type="ECO:0000259" key="3">
    <source>
        <dbReference type="Pfam" id="PF13115"/>
    </source>
</evidence>
<proteinExistence type="predicted"/>
<keyword evidence="2" id="KW-0732">Signal</keyword>
<dbReference type="RefSeq" id="WP_377773051.1">
    <property type="nucleotide sequence ID" value="NZ_JBHUOQ010000001.1"/>
</dbReference>
<evidence type="ECO:0000256" key="2">
    <source>
        <dbReference type="SAM" id="SignalP"/>
    </source>
</evidence>
<dbReference type="Proteomes" id="UP001597519">
    <property type="component" value="Unassembled WGS sequence"/>
</dbReference>
<evidence type="ECO:0000256" key="1">
    <source>
        <dbReference type="SAM" id="MobiDB-lite"/>
    </source>
</evidence>
<name>A0ABW5WY91_9STAP</name>
<dbReference type="PROSITE" id="PS51257">
    <property type="entry name" value="PROKAR_LIPOPROTEIN"/>
    <property type="match status" value="1"/>
</dbReference>
<organism evidence="4 5">
    <name type="scientific">Corticicoccus populi</name>
    <dbReference type="NCBI Taxonomy" id="1812821"/>
    <lineage>
        <taxon>Bacteria</taxon>
        <taxon>Bacillati</taxon>
        <taxon>Bacillota</taxon>
        <taxon>Bacilli</taxon>
        <taxon>Bacillales</taxon>
        <taxon>Staphylococcaceae</taxon>
        <taxon>Corticicoccus</taxon>
    </lineage>
</organism>
<dbReference type="InterPro" id="IPR032693">
    <property type="entry name" value="YtkA-like_dom"/>
</dbReference>
<comment type="caution">
    <text evidence="4">The sequence shown here is derived from an EMBL/GenBank/DDBJ whole genome shotgun (WGS) entry which is preliminary data.</text>
</comment>
<feature type="compositionally biased region" description="Basic and acidic residues" evidence="1">
    <location>
        <begin position="23"/>
        <end position="44"/>
    </location>
</feature>